<dbReference type="InterPro" id="IPR029058">
    <property type="entry name" value="AB_hydrolase_fold"/>
</dbReference>
<accession>A0A5J9TED7</accession>
<dbReference type="Gene3D" id="3.40.50.1820">
    <property type="entry name" value="alpha/beta hydrolase"/>
    <property type="match status" value="1"/>
</dbReference>
<feature type="region of interest" description="Disordered" evidence="1">
    <location>
        <begin position="1"/>
        <end position="39"/>
    </location>
</feature>
<comment type="caution">
    <text evidence="2">The sequence shown here is derived from an EMBL/GenBank/DDBJ whole genome shotgun (WGS) entry which is preliminary data.</text>
</comment>
<dbReference type="OrthoDB" id="3980at2759"/>
<dbReference type="AlphaFoldDB" id="A0A5J9TED7"/>
<reference evidence="2 3" key="1">
    <citation type="journal article" date="2019" name="Sci. Rep.">
        <title>A high-quality genome of Eragrostis curvula grass provides insights into Poaceae evolution and supports new strategies to enhance forage quality.</title>
        <authorList>
            <person name="Carballo J."/>
            <person name="Santos B.A.C.M."/>
            <person name="Zappacosta D."/>
            <person name="Garbus I."/>
            <person name="Selva J.P."/>
            <person name="Gallo C.A."/>
            <person name="Diaz A."/>
            <person name="Albertini E."/>
            <person name="Caccamo M."/>
            <person name="Echenique V."/>
        </authorList>
    </citation>
    <scope>NUCLEOTIDE SEQUENCE [LARGE SCALE GENOMIC DNA]</scope>
    <source>
        <strain evidence="3">cv. Victoria</strain>
        <tissue evidence="2">Leaf</tissue>
    </source>
</reference>
<dbReference type="Gramene" id="TVU09674">
    <property type="protein sequence ID" value="TVU09674"/>
    <property type="gene ID" value="EJB05_43164"/>
</dbReference>
<evidence type="ECO:0000313" key="2">
    <source>
        <dbReference type="EMBL" id="TVU09674.1"/>
    </source>
</evidence>
<dbReference type="PANTHER" id="PTHR34127">
    <property type="entry name" value="OS04G0405600 PROTEIN"/>
    <property type="match status" value="1"/>
</dbReference>
<feature type="non-terminal residue" evidence="2">
    <location>
        <position position="1"/>
    </location>
</feature>
<dbReference type="SUPFAM" id="SSF53474">
    <property type="entry name" value="alpha/beta-Hydrolases"/>
    <property type="match status" value="1"/>
</dbReference>
<gene>
    <name evidence="2" type="ORF">EJB05_43164</name>
</gene>
<evidence type="ECO:0000256" key="1">
    <source>
        <dbReference type="SAM" id="MobiDB-lite"/>
    </source>
</evidence>
<dbReference type="Proteomes" id="UP000324897">
    <property type="component" value="Chromosome 3"/>
</dbReference>
<protein>
    <submittedName>
        <fullName evidence="2">Uncharacterized protein</fullName>
    </submittedName>
</protein>
<proteinExistence type="predicted"/>
<evidence type="ECO:0000313" key="3">
    <source>
        <dbReference type="Proteomes" id="UP000324897"/>
    </source>
</evidence>
<dbReference type="EMBL" id="RWGY01000039">
    <property type="protein sequence ID" value="TVU09674.1"/>
    <property type="molecule type" value="Genomic_DNA"/>
</dbReference>
<name>A0A5J9TED7_9POAL</name>
<organism evidence="2 3">
    <name type="scientific">Eragrostis curvula</name>
    <name type="common">weeping love grass</name>
    <dbReference type="NCBI Taxonomy" id="38414"/>
    <lineage>
        <taxon>Eukaryota</taxon>
        <taxon>Viridiplantae</taxon>
        <taxon>Streptophyta</taxon>
        <taxon>Embryophyta</taxon>
        <taxon>Tracheophyta</taxon>
        <taxon>Spermatophyta</taxon>
        <taxon>Magnoliopsida</taxon>
        <taxon>Liliopsida</taxon>
        <taxon>Poales</taxon>
        <taxon>Poaceae</taxon>
        <taxon>PACMAD clade</taxon>
        <taxon>Chloridoideae</taxon>
        <taxon>Eragrostideae</taxon>
        <taxon>Eragrostidinae</taxon>
        <taxon>Eragrostis</taxon>
    </lineage>
</organism>
<sequence length="472" mass="50487">MRQCVASTAGSAGPEISGGEPSARSYGERGDTWRSSSAAKTLGRGPWASWRSRQLVFIFAHPPASPHLAALRSSFAMAAAAAALLLRSALTASPANPGPRGPGGRPARLAQRSRCLSCRASLGTDGSLAVLGAPGPRPVPPRGKPYLREHSCLIFPPSRGRRPLAVVKFLGGAFIGAAPEATYGYLLELLAREGFLVVCVPYNVTFDHEAAAREVFERFNACYDALLASGLPQAGLSAPDIADLPLYSIGHSNGALLQLLVGSYFSKKIPKANAIVSFNNRPASEAVPYFEQIGPLFSQLMPMVEASPVYSVAKNASGDAWKAIFELAGGIIREYDQEAMVSLSKFVDQLPSVMNQVTEGVSEFKPTPPENREFCKNSYSVPNTLLVKFSVDAIDDTDIVEDVLRPRVESIGGQIKKVVLSGTHLTPCAQDVKWQVGSEYTPADALAQGLKSLALNETRVLSRTIADWFRSL</sequence>
<keyword evidence="3" id="KW-1185">Reference proteome</keyword>
<feature type="compositionally biased region" description="Polar residues" evidence="1">
    <location>
        <begin position="1"/>
        <end position="10"/>
    </location>
</feature>
<dbReference type="Pfam" id="PF07082">
    <property type="entry name" value="DUF1350"/>
    <property type="match status" value="2"/>
</dbReference>
<dbReference type="PANTHER" id="PTHR34127:SF3">
    <property type="entry name" value="INITIATION FACTOR 4F SUBUNIT (DUF1350)"/>
    <property type="match status" value="1"/>
</dbReference>
<dbReference type="InterPro" id="IPR010765">
    <property type="entry name" value="DUF1350"/>
</dbReference>